<reference evidence="1" key="2">
    <citation type="journal article" date="2008" name="PLoS Biol.">
        <title>Population genomic analysis of strain variation in Leptospirillum group II bacteria involved in acid mine drainage formation.</title>
        <authorList>
            <person name="Simmons S.L."/>
            <person name="Dibartolo G."/>
            <person name="Denef V.J."/>
            <person name="Goltsman D.S."/>
            <person name="Thelen M.P."/>
            <person name="Banfield J.F."/>
        </authorList>
    </citation>
    <scope>NUCLEOTIDE SEQUENCE [LARGE SCALE GENOMIC DNA]</scope>
</reference>
<organism evidence="1">
    <name type="scientific">Leptospirillum sp. Group II '5-way CG'</name>
    <dbReference type="NCBI Taxonomy" id="419541"/>
    <lineage>
        <taxon>Bacteria</taxon>
        <taxon>Pseudomonadati</taxon>
        <taxon>Nitrospirota</taxon>
        <taxon>Nitrospiria</taxon>
        <taxon>Nitrospirales</taxon>
        <taxon>Nitrospiraceae</taxon>
        <taxon>Leptospirillum</taxon>
    </lineage>
</organism>
<dbReference type="AlphaFoldDB" id="B6AP81"/>
<sequence length="78" mass="8889">MWTDDPEGRMSDKDLFKTIFGREPRVPVSFDDLRIWTDQDWERFGEQDPEAAKFLSAVVESGRRMEPGGNGGTNEALP</sequence>
<accession>B6AP81</accession>
<reference evidence="1" key="1">
    <citation type="journal article" date="2004" name="Nature">
        <title>Community structure and metabolism through reconstruction of microbial genomes from the environment.</title>
        <authorList>
            <person name="Tyson G.W."/>
            <person name="Chapman J."/>
            <person name="Hugenholtz P."/>
            <person name="Allen E.E."/>
            <person name="Ram R.J."/>
            <person name="Richardson P.M."/>
            <person name="Solovyev V.V."/>
            <person name="Rubin E.M."/>
            <person name="Rokhsar D.S."/>
            <person name="Banfield J.F."/>
        </authorList>
    </citation>
    <scope>NUCLEOTIDE SEQUENCE [LARGE SCALE GENOMIC DNA]</scope>
</reference>
<name>B6AP81_9BACT</name>
<dbReference type="EMBL" id="DS995260">
    <property type="protein sequence ID" value="EDZ39067.1"/>
    <property type="molecule type" value="Genomic_DNA"/>
</dbReference>
<protein>
    <submittedName>
        <fullName evidence="1">Uncharacterized protein</fullName>
    </submittedName>
</protein>
<gene>
    <name evidence="1" type="ORF">CGL2_06046002</name>
</gene>
<evidence type="ECO:0000313" key="1">
    <source>
        <dbReference type="EMBL" id="EDZ39067.1"/>
    </source>
</evidence>
<proteinExistence type="predicted"/>